<proteinExistence type="predicted"/>
<feature type="compositionally biased region" description="Polar residues" evidence="1">
    <location>
        <begin position="341"/>
        <end position="366"/>
    </location>
</feature>
<feature type="compositionally biased region" description="Polar residues" evidence="1">
    <location>
        <begin position="319"/>
        <end position="332"/>
    </location>
</feature>
<reference evidence="2 3" key="1">
    <citation type="submission" date="2024-01" db="EMBL/GenBank/DDBJ databases">
        <authorList>
            <consortium name="Genoscope - CEA"/>
            <person name="William W."/>
        </authorList>
    </citation>
    <scope>NUCLEOTIDE SEQUENCE [LARGE SCALE GENOMIC DNA]</scope>
    <source>
        <strain evidence="2 3">29B2s-10</strain>
    </source>
</reference>
<organism evidence="2 3">
    <name type="scientific">[Candida] anglica</name>
    <dbReference type="NCBI Taxonomy" id="148631"/>
    <lineage>
        <taxon>Eukaryota</taxon>
        <taxon>Fungi</taxon>
        <taxon>Dikarya</taxon>
        <taxon>Ascomycota</taxon>
        <taxon>Saccharomycotina</taxon>
        <taxon>Pichiomycetes</taxon>
        <taxon>Debaryomycetaceae</taxon>
        <taxon>Kurtzmaniella</taxon>
    </lineage>
</organism>
<name>A0ABP0EDC1_9ASCO</name>
<feature type="region of interest" description="Disordered" evidence="1">
    <location>
        <begin position="291"/>
        <end position="366"/>
    </location>
</feature>
<accession>A0ABP0EDC1</accession>
<evidence type="ECO:0000313" key="2">
    <source>
        <dbReference type="EMBL" id="CAK7906757.1"/>
    </source>
</evidence>
<evidence type="ECO:0000256" key="1">
    <source>
        <dbReference type="SAM" id="MobiDB-lite"/>
    </source>
</evidence>
<protein>
    <submittedName>
        <fullName evidence="2">Uncharacterized protein</fullName>
    </submittedName>
</protein>
<dbReference type="EMBL" id="OZ004257">
    <property type="protein sequence ID" value="CAK7906757.1"/>
    <property type="molecule type" value="Genomic_DNA"/>
</dbReference>
<feature type="compositionally biased region" description="Polar residues" evidence="1">
    <location>
        <begin position="443"/>
        <end position="457"/>
    </location>
</feature>
<gene>
    <name evidence="2" type="ORF">CAAN4_E02234</name>
</gene>
<feature type="region of interest" description="Disordered" evidence="1">
    <location>
        <begin position="401"/>
        <end position="465"/>
    </location>
</feature>
<sequence length="588" mass="65801">MEIEMYEDPILRLARDPNLNKEKDKTSELIQIIHGFPLTERRISKLCQLSLTILQSLEKIELKSKNWQFLSLDINSESHFNEEFNSNVKKFNNDIASKVLQSCQDFQIKLHRISQDLDHITRSSRSLTPMEYLSDSGTLLTQLTLRNIKLKDDLADKITVAYSRAKLINIGTDLELMLEDDNSCDQTVLTYKHFVVSLLKQLNTSIEEEDLAAKYECLAVISDMEKMFDAFKMEKLQEAAEYAAQEAYMAAEEEALRMTAEAEAKLSSPMKSQSNWEQKLGEEVAANHVQLSDYPFVESTESPGSPGYKYEDEEYDSDMGNNSLYSTFQSQQLPPPKIHSITRNSQHLSPPSSQGTGRRDSITSLNTSTLLHKTTISDEMPYLMSAFDSARNFEEDVTHYTREENEDSNNNKSSASTASSSRNISRSRSAGTLSSKSSSASSPTININTSKTPTHQASLPHFPNHKANLPDSALYSESSILRNAQLQSPSSYLYANNSLLAKLGIKPQVITTDLPTRGHGIAMGNNTSANRGLMAQSFNGQLLGKENKKRVKTEEEKKLSRSLPNIQATAKTTPLTLANLASLDYDVE</sequence>
<evidence type="ECO:0000313" key="3">
    <source>
        <dbReference type="Proteomes" id="UP001497600"/>
    </source>
</evidence>
<dbReference type="Proteomes" id="UP001497600">
    <property type="component" value="Chromosome E"/>
</dbReference>
<keyword evidence="3" id="KW-1185">Reference proteome</keyword>
<feature type="compositionally biased region" description="Low complexity" evidence="1">
    <location>
        <begin position="408"/>
        <end position="442"/>
    </location>
</feature>